<reference evidence="1 2" key="1">
    <citation type="journal article" date="2020" name="Int. J. Syst. Evol. Microbiol.">
        <title>Novel acetic acid bacteria from cider fermentations: Acetobacter conturbans sp. nov. and Acetobacter fallax sp. nov.</title>
        <authorList>
            <person name="Sombolestani A.S."/>
            <person name="Cleenwerck I."/>
            <person name="Cnockaert M."/>
            <person name="Borremans W."/>
            <person name="Wieme A.D."/>
            <person name="De Vuyst L."/>
            <person name="Vandamme P."/>
        </authorList>
    </citation>
    <scope>NUCLEOTIDE SEQUENCE [LARGE SCALE GENOMIC DNA]</scope>
    <source>
        <strain evidence="1 2">LMG 1627</strain>
    </source>
</reference>
<accession>A0ABX0JZJ0</accession>
<evidence type="ECO:0000313" key="1">
    <source>
        <dbReference type="EMBL" id="NHN88814.1"/>
    </source>
</evidence>
<proteinExistence type="predicted"/>
<dbReference type="Gene3D" id="3.30.420.10">
    <property type="entry name" value="Ribonuclease H-like superfamily/Ribonuclease H"/>
    <property type="match status" value="1"/>
</dbReference>
<organism evidence="1 2">
    <name type="scientific">Acetobacter conturbans</name>
    <dbReference type="NCBI Taxonomy" id="1737472"/>
    <lineage>
        <taxon>Bacteria</taxon>
        <taxon>Pseudomonadati</taxon>
        <taxon>Pseudomonadota</taxon>
        <taxon>Alphaproteobacteria</taxon>
        <taxon>Acetobacterales</taxon>
        <taxon>Acetobacteraceae</taxon>
        <taxon>Acetobacter</taxon>
    </lineage>
</organism>
<keyword evidence="2" id="KW-1185">Reference proteome</keyword>
<sequence length="173" mass="19647">MSSAIPFIFLDNEASSLTTDSYPIEIAWVRQDGSNECFLIRPEPEWTDWSEQAEALHGLSREQLMKEGHPASEVAARFLCDVKGARLVSDAPPFDRAWLETLCGVAGKTTPVIHPVLEAWVEALRTHEGSSAQEEAALLTRVRRMEESRRKRRHRALPDAQELWRIWKDLGGR</sequence>
<name>A0ABX0JZJ0_9PROT</name>
<dbReference type="RefSeq" id="WP_173570125.1">
    <property type="nucleotide sequence ID" value="NZ_WOSY01000007.1"/>
</dbReference>
<comment type="caution">
    <text evidence="1">The sequence shown here is derived from an EMBL/GenBank/DDBJ whole genome shotgun (WGS) entry which is preliminary data.</text>
</comment>
<dbReference type="EMBL" id="WOSY01000007">
    <property type="protein sequence ID" value="NHN88814.1"/>
    <property type="molecule type" value="Genomic_DNA"/>
</dbReference>
<evidence type="ECO:0000313" key="2">
    <source>
        <dbReference type="Proteomes" id="UP000631653"/>
    </source>
</evidence>
<dbReference type="InterPro" id="IPR036397">
    <property type="entry name" value="RNaseH_sf"/>
</dbReference>
<protein>
    <submittedName>
        <fullName evidence="1">Transcriptional regulator</fullName>
    </submittedName>
</protein>
<dbReference type="Proteomes" id="UP000631653">
    <property type="component" value="Unassembled WGS sequence"/>
</dbReference>
<dbReference type="SUPFAM" id="SSF53098">
    <property type="entry name" value="Ribonuclease H-like"/>
    <property type="match status" value="1"/>
</dbReference>
<gene>
    <name evidence="1" type="ORF">GOB81_09240</name>
</gene>
<dbReference type="InterPro" id="IPR012337">
    <property type="entry name" value="RNaseH-like_sf"/>
</dbReference>